<keyword evidence="3" id="KW-0853">WD repeat</keyword>
<dbReference type="InterPro" id="IPR015943">
    <property type="entry name" value="WD40/YVTN_repeat-like_dom_sf"/>
</dbReference>
<evidence type="ECO:0000256" key="3">
    <source>
        <dbReference type="ARBA" id="ARBA00022574"/>
    </source>
</evidence>
<comment type="subcellular location">
    <subcellularLocation>
        <location evidence="1">Nucleus</location>
        <location evidence="1">Nucleolus</location>
    </subcellularLocation>
</comment>
<keyword evidence="4" id="KW-0677">Repeat</keyword>
<dbReference type="EMBL" id="JAPWTJ010001087">
    <property type="protein sequence ID" value="KAJ8973894.1"/>
    <property type="molecule type" value="Genomic_DNA"/>
</dbReference>
<comment type="caution">
    <text evidence="7">The sequence shown here is derived from an EMBL/GenBank/DDBJ whole genome shotgun (WGS) entry which is preliminary data.</text>
</comment>
<evidence type="ECO:0000313" key="7">
    <source>
        <dbReference type="EMBL" id="KAJ8973894.1"/>
    </source>
</evidence>
<evidence type="ECO:0000256" key="2">
    <source>
        <dbReference type="ARBA" id="ARBA00022552"/>
    </source>
</evidence>
<protein>
    <recommendedName>
        <fullName evidence="9">U3 small nucleolar RNA-associated protein 18-like protein</fullName>
    </recommendedName>
</protein>
<evidence type="ECO:0000313" key="8">
    <source>
        <dbReference type="Proteomes" id="UP001162164"/>
    </source>
</evidence>
<keyword evidence="2" id="KW-0698">rRNA processing</keyword>
<dbReference type="SUPFAM" id="SSF50978">
    <property type="entry name" value="WD40 repeat-like"/>
    <property type="match status" value="1"/>
</dbReference>
<reference evidence="7" key="1">
    <citation type="journal article" date="2023" name="Insect Mol. Biol.">
        <title>Genome sequencing provides insights into the evolution of gene families encoding plant cell wall-degrading enzymes in longhorned beetles.</title>
        <authorList>
            <person name="Shin N.R."/>
            <person name="Okamura Y."/>
            <person name="Kirsch R."/>
            <person name="Pauchet Y."/>
        </authorList>
    </citation>
    <scope>NUCLEOTIDE SEQUENCE</scope>
    <source>
        <strain evidence="7">MMC_N1</strain>
    </source>
</reference>
<evidence type="ECO:0000256" key="1">
    <source>
        <dbReference type="ARBA" id="ARBA00004604"/>
    </source>
</evidence>
<dbReference type="Gene3D" id="2.130.10.10">
    <property type="entry name" value="YVTN repeat-like/Quinoprotein amine dehydrogenase"/>
    <property type="match status" value="1"/>
</dbReference>
<dbReference type="PANTHER" id="PTHR18359:SF0">
    <property type="entry name" value="U3 SMALL NUCLEOLAR RNA-ASSOCIATED PROTEIN 18 HOMOLOG"/>
    <property type="match status" value="1"/>
</dbReference>
<keyword evidence="8" id="KW-1185">Reference proteome</keyword>
<accession>A0ABQ9J728</accession>
<feature type="non-terminal residue" evidence="7">
    <location>
        <position position="1"/>
    </location>
</feature>
<name>A0ABQ9J728_9CUCU</name>
<evidence type="ECO:0008006" key="9">
    <source>
        <dbReference type="Google" id="ProtNLM"/>
    </source>
</evidence>
<evidence type="ECO:0000256" key="6">
    <source>
        <dbReference type="SAM" id="MobiDB-lite"/>
    </source>
</evidence>
<evidence type="ECO:0000256" key="5">
    <source>
        <dbReference type="ARBA" id="ARBA00023242"/>
    </source>
</evidence>
<feature type="region of interest" description="Disordered" evidence="6">
    <location>
        <begin position="1"/>
        <end position="26"/>
    </location>
</feature>
<gene>
    <name evidence="7" type="ORF">NQ317_005998</name>
</gene>
<dbReference type="InterPro" id="IPR045161">
    <property type="entry name" value="Utp18"/>
</dbReference>
<evidence type="ECO:0000256" key="4">
    <source>
        <dbReference type="ARBA" id="ARBA00022737"/>
    </source>
</evidence>
<keyword evidence="5" id="KW-0539">Nucleus</keyword>
<dbReference type="InterPro" id="IPR036322">
    <property type="entry name" value="WD40_repeat_dom_sf"/>
</dbReference>
<sequence>LLTMPQERQNRKRKHEPKTQDDDVECEIDVPKHKFCPFDEEAQIEEEHLSKILFGGARSFLQSLEEAELETGPSCSNTDSGVGEEDSSDSSETIRKPAWIDDDDDGIEVGQALNVQRRKLPSGGINSRDNKYSDLLKHKFQTVVGTPKWASLDKSKQSESDSDEEVLQHSGTLEFKKVKDLNCETYSEGPYINTVEFHQSSSVALIAGNSDVATLCAVDGKRNNKLHSVAFERFPNFCAKFIHGGNEAILGSRHSHIFSYDLLAAKPIRINLPHGMTQFKSFTVSPDSQFIASAGKWGEVHILTADSKERVALLKQNSEARALSFNPSAIYCNPFIETLRKVLYGINFTYGKIHRKSIPGVFPLKDEIRLWRKRIS</sequence>
<dbReference type="PANTHER" id="PTHR18359">
    <property type="entry name" value="WD-REPEAT PROTEIN-RELATED"/>
    <property type="match status" value="1"/>
</dbReference>
<dbReference type="Proteomes" id="UP001162164">
    <property type="component" value="Unassembled WGS sequence"/>
</dbReference>
<feature type="region of interest" description="Disordered" evidence="6">
    <location>
        <begin position="65"/>
        <end position="105"/>
    </location>
</feature>
<proteinExistence type="predicted"/>
<organism evidence="7 8">
    <name type="scientific">Molorchus minor</name>
    <dbReference type="NCBI Taxonomy" id="1323400"/>
    <lineage>
        <taxon>Eukaryota</taxon>
        <taxon>Metazoa</taxon>
        <taxon>Ecdysozoa</taxon>
        <taxon>Arthropoda</taxon>
        <taxon>Hexapoda</taxon>
        <taxon>Insecta</taxon>
        <taxon>Pterygota</taxon>
        <taxon>Neoptera</taxon>
        <taxon>Endopterygota</taxon>
        <taxon>Coleoptera</taxon>
        <taxon>Polyphaga</taxon>
        <taxon>Cucujiformia</taxon>
        <taxon>Chrysomeloidea</taxon>
        <taxon>Cerambycidae</taxon>
        <taxon>Lamiinae</taxon>
        <taxon>Monochamini</taxon>
        <taxon>Molorchus</taxon>
    </lineage>
</organism>